<dbReference type="Gene3D" id="3.40.50.300">
    <property type="entry name" value="P-loop containing nucleotide triphosphate hydrolases"/>
    <property type="match status" value="1"/>
</dbReference>
<dbReference type="AlphaFoldDB" id="A0A6A3AKV3"/>
<dbReference type="SUPFAM" id="SSF52540">
    <property type="entry name" value="P-loop containing nucleoside triphosphate hydrolases"/>
    <property type="match status" value="1"/>
</dbReference>
<accession>A0A6A3AKV3</accession>
<protein>
    <submittedName>
        <fullName evidence="1">Uncharacterized protein</fullName>
    </submittedName>
</protein>
<dbReference type="Proteomes" id="UP000436088">
    <property type="component" value="Unassembled WGS sequence"/>
</dbReference>
<reference evidence="1" key="1">
    <citation type="submission" date="2019-09" db="EMBL/GenBank/DDBJ databases">
        <title>Draft genome information of white flower Hibiscus syriacus.</title>
        <authorList>
            <person name="Kim Y.-M."/>
        </authorList>
    </citation>
    <scope>NUCLEOTIDE SEQUENCE [LARGE SCALE GENOMIC DNA]</scope>
    <source>
        <strain evidence="1">YM2019G1</strain>
    </source>
</reference>
<comment type="caution">
    <text evidence="1">The sequence shown here is derived from an EMBL/GenBank/DDBJ whole genome shotgun (WGS) entry which is preliminary data.</text>
</comment>
<evidence type="ECO:0000313" key="2">
    <source>
        <dbReference type="Proteomes" id="UP000436088"/>
    </source>
</evidence>
<keyword evidence="2" id="KW-1185">Reference proteome</keyword>
<dbReference type="InterPro" id="IPR027417">
    <property type="entry name" value="P-loop_NTPase"/>
</dbReference>
<dbReference type="EMBL" id="VEPZ02000982">
    <property type="protein sequence ID" value="KAE8705200.1"/>
    <property type="molecule type" value="Genomic_DNA"/>
</dbReference>
<name>A0A6A3AKV3_HIBSY</name>
<dbReference type="Pfam" id="PF13177">
    <property type="entry name" value="DNA_pol3_delta2"/>
    <property type="match status" value="1"/>
</dbReference>
<proteinExistence type="predicted"/>
<sequence length="235" mass="26173">MKSFSLVFDCLDRFGAVGSLSVHKVLKLWGKFETLRKSRKTTASRIFTAALTCQSVEVDKPCDQCRECILFFSGRSKDVKEVDSLKINRTDRLRSFVKNAIAPPVSSRFKIFIINECQLLHGCLNFIAAKSSGSLRDAEMTLDHLSLLGKRITVSLTYELGHIGTVSVEELLDLLDLALSCETSNTITSTKMISSSDQEENKLALSITGVSSFKNPLCFNESYDFYGSNSDNRLK</sequence>
<organism evidence="1 2">
    <name type="scientific">Hibiscus syriacus</name>
    <name type="common">Rose of Sharon</name>
    <dbReference type="NCBI Taxonomy" id="106335"/>
    <lineage>
        <taxon>Eukaryota</taxon>
        <taxon>Viridiplantae</taxon>
        <taxon>Streptophyta</taxon>
        <taxon>Embryophyta</taxon>
        <taxon>Tracheophyta</taxon>
        <taxon>Spermatophyta</taxon>
        <taxon>Magnoliopsida</taxon>
        <taxon>eudicotyledons</taxon>
        <taxon>Gunneridae</taxon>
        <taxon>Pentapetalae</taxon>
        <taxon>rosids</taxon>
        <taxon>malvids</taxon>
        <taxon>Malvales</taxon>
        <taxon>Malvaceae</taxon>
        <taxon>Malvoideae</taxon>
        <taxon>Hibiscus</taxon>
    </lineage>
</organism>
<gene>
    <name evidence="1" type="ORF">F3Y22_tig00110429pilonHSYRG00147</name>
</gene>
<evidence type="ECO:0000313" key="1">
    <source>
        <dbReference type="EMBL" id="KAE8705200.1"/>
    </source>
</evidence>